<organism evidence="2 3">
    <name type="scientific">Aquimarina aggregata</name>
    <dbReference type="NCBI Taxonomy" id="1642818"/>
    <lineage>
        <taxon>Bacteria</taxon>
        <taxon>Pseudomonadati</taxon>
        <taxon>Bacteroidota</taxon>
        <taxon>Flavobacteriia</taxon>
        <taxon>Flavobacteriales</taxon>
        <taxon>Flavobacteriaceae</taxon>
        <taxon>Aquimarina</taxon>
    </lineage>
</organism>
<feature type="transmembrane region" description="Helical" evidence="1">
    <location>
        <begin position="34"/>
        <end position="61"/>
    </location>
</feature>
<dbReference type="Proteomes" id="UP000076715">
    <property type="component" value="Unassembled WGS sequence"/>
</dbReference>
<dbReference type="STRING" id="1642818.AWE51_00960"/>
<proteinExistence type="predicted"/>
<feature type="transmembrane region" description="Helical" evidence="1">
    <location>
        <begin position="6"/>
        <end position="22"/>
    </location>
</feature>
<name>A0A163C493_9FLAO</name>
<keyword evidence="1" id="KW-0472">Membrane</keyword>
<feature type="transmembrane region" description="Helical" evidence="1">
    <location>
        <begin position="81"/>
        <end position="100"/>
    </location>
</feature>
<evidence type="ECO:0000313" key="3">
    <source>
        <dbReference type="Proteomes" id="UP000076715"/>
    </source>
</evidence>
<keyword evidence="3" id="KW-1185">Reference proteome</keyword>
<evidence type="ECO:0000313" key="2">
    <source>
        <dbReference type="EMBL" id="KZS42042.1"/>
    </source>
</evidence>
<evidence type="ECO:0000256" key="1">
    <source>
        <dbReference type="SAM" id="Phobius"/>
    </source>
</evidence>
<keyword evidence="1" id="KW-1133">Transmembrane helix</keyword>
<protein>
    <submittedName>
        <fullName evidence="2">Uncharacterized protein</fullName>
    </submittedName>
</protein>
<keyword evidence="1" id="KW-0812">Transmembrane</keyword>
<reference evidence="2 3" key="1">
    <citation type="submission" date="2016-01" db="EMBL/GenBank/DDBJ databases">
        <title>The draft genome sequence of Aquimarina sp. RZW4-3-2.</title>
        <authorList>
            <person name="Wang Y."/>
        </authorList>
    </citation>
    <scope>NUCLEOTIDE SEQUENCE [LARGE SCALE GENOMIC DNA]</scope>
    <source>
        <strain evidence="2 3">RZW4-3-2</strain>
    </source>
</reference>
<sequence>MELICIDIVVFLLLIYVNYRKYRFSSDFNIKQNTGLATIFFVLVMYGITMPFIPAFILFSFDIKPDLTILYDTYIQLRFKIYWILGVVQLIYLFMINSRIKSKQL</sequence>
<comment type="caution">
    <text evidence="2">The sequence shown here is derived from an EMBL/GenBank/DDBJ whole genome shotgun (WGS) entry which is preliminary data.</text>
</comment>
<dbReference type="AlphaFoldDB" id="A0A163C493"/>
<dbReference type="EMBL" id="LQRT01000002">
    <property type="protein sequence ID" value="KZS42042.1"/>
    <property type="molecule type" value="Genomic_DNA"/>
</dbReference>
<gene>
    <name evidence="2" type="ORF">AWE51_00960</name>
</gene>
<accession>A0A163C493</accession>